<keyword evidence="1" id="KW-0812">Transmembrane</keyword>
<protein>
    <recommendedName>
        <fullName evidence="4">Fimbrial assembly family protein</fullName>
    </recommendedName>
</protein>
<name>A0A0G0ZKI5_9BACT</name>
<evidence type="ECO:0000256" key="1">
    <source>
        <dbReference type="SAM" id="Phobius"/>
    </source>
</evidence>
<keyword evidence="1" id="KW-1133">Transmembrane helix</keyword>
<organism evidence="2 3">
    <name type="scientific">Candidatus Daviesbacteria bacterium GW2011_GWB1_41_5</name>
    <dbReference type="NCBI Taxonomy" id="1618429"/>
    <lineage>
        <taxon>Bacteria</taxon>
        <taxon>Candidatus Daviesiibacteriota</taxon>
    </lineage>
</organism>
<dbReference type="Proteomes" id="UP000034753">
    <property type="component" value="Unassembled WGS sequence"/>
</dbReference>
<gene>
    <name evidence="2" type="ORF">UU67_C0023G0010</name>
</gene>
<comment type="caution">
    <text evidence="2">The sequence shown here is derived from an EMBL/GenBank/DDBJ whole genome shotgun (WGS) entry which is preliminary data.</text>
</comment>
<dbReference type="AlphaFoldDB" id="A0A0G0ZKI5"/>
<dbReference type="EMBL" id="LCBN01000023">
    <property type="protein sequence ID" value="KKS13488.1"/>
    <property type="molecule type" value="Genomic_DNA"/>
</dbReference>
<keyword evidence="1" id="KW-0472">Membrane</keyword>
<evidence type="ECO:0008006" key="4">
    <source>
        <dbReference type="Google" id="ProtNLM"/>
    </source>
</evidence>
<sequence length="190" mass="20931">MEKATSKNFSSTNLINLLPPEIILRRKQGAKLSFINRLSVILLISLVFCTSLIIALRLSQTMELTKMEEQIALAEDKVSRLQGAEGQMILLKDRLDKIKSLSGGDDKRRGMFNALVYFTPSDIQISDLSVDKGGGATITFLSPNLSSLETFLQDLANKEKVGEIIKQINLGSLSLGRDSVFRVSLKVSAK</sequence>
<feature type="transmembrane region" description="Helical" evidence="1">
    <location>
        <begin position="34"/>
        <end position="56"/>
    </location>
</feature>
<evidence type="ECO:0000313" key="2">
    <source>
        <dbReference type="EMBL" id="KKS13488.1"/>
    </source>
</evidence>
<reference evidence="2 3" key="1">
    <citation type="journal article" date="2015" name="Nature">
        <title>rRNA introns, odd ribosomes, and small enigmatic genomes across a large radiation of phyla.</title>
        <authorList>
            <person name="Brown C.T."/>
            <person name="Hug L.A."/>
            <person name="Thomas B.C."/>
            <person name="Sharon I."/>
            <person name="Castelle C.J."/>
            <person name="Singh A."/>
            <person name="Wilkins M.J."/>
            <person name="Williams K.H."/>
            <person name="Banfield J.F."/>
        </authorList>
    </citation>
    <scope>NUCLEOTIDE SEQUENCE [LARGE SCALE GENOMIC DNA]</scope>
</reference>
<evidence type="ECO:0000313" key="3">
    <source>
        <dbReference type="Proteomes" id="UP000034753"/>
    </source>
</evidence>
<accession>A0A0G0ZKI5</accession>
<proteinExistence type="predicted"/>